<feature type="region of interest" description="Disordered" evidence="2">
    <location>
        <begin position="1"/>
        <end position="35"/>
    </location>
</feature>
<dbReference type="Proteomes" id="UP000694843">
    <property type="component" value="Unplaced"/>
</dbReference>
<reference evidence="5" key="4">
    <citation type="submission" date="2025-04" db="UniProtKB">
        <authorList>
            <consortium name="RefSeq"/>
        </authorList>
    </citation>
    <scope>IDENTIFICATION</scope>
    <source>
        <tissue evidence="5">Whole organism</tissue>
    </source>
</reference>
<evidence type="ECO:0000256" key="1">
    <source>
        <dbReference type="ARBA" id="ARBA00010098"/>
    </source>
</evidence>
<dbReference type="OrthoDB" id="26970at2759"/>
<dbReference type="InterPro" id="IPR007991">
    <property type="entry name" value="RNA_pol_I_trans_ini_fac_RRN3"/>
</dbReference>
<dbReference type="PANTHER" id="PTHR12790:SF0">
    <property type="entry name" value="RNA POLYMERASE I-SPECIFIC TRANSCRIPTION INITIATION FACTOR RRN3-RELATED"/>
    <property type="match status" value="1"/>
</dbReference>
<keyword evidence="3 5" id="KW-0648">Protein biosynthesis</keyword>
<reference evidence="3" key="1">
    <citation type="submission" date="2014-08" db="EMBL/GenBank/DDBJ databases">
        <authorList>
            <person name="Murali S."/>
            <person name="Richards S."/>
            <person name="Bandaranaike D."/>
            <person name="Bellair M."/>
            <person name="Blankenburg K."/>
            <person name="Chao H."/>
            <person name="Dinh H."/>
            <person name="Doddapaneni H."/>
            <person name="Dugan-Rocha S."/>
            <person name="Elkadiri S."/>
            <person name="Gnanaolivu R."/>
            <person name="Hughes D."/>
            <person name="Lee S."/>
            <person name="Li M."/>
            <person name="Ming W."/>
            <person name="Munidasa M."/>
            <person name="Muniz J."/>
            <person name="Nguyen L."/>
            <person name="Osuji N."/>
            <person name="Pu L.-L."/>
            <person name="Puazo M."/>
            <person name="Skinner E."/>
            <person name="Qu C."/>
            <person name="Quiroz J."/>
            <person name="Raj R."/>
            <person name="Weissenberger G."/>
            <person name="Xin Y."/>
            <person name="Zou X."/>
            <person name="Han Y."/>
            <person name="Worley K."/>
            <person name="Muzny D."/>
            <person name="Gibbs R."/>
        </authorList>
    </citation>
    <scope>NUCLEOTIDE SEQUENCE</scope>
    <source>
        <strain evidence="3">HAZT.00-mixed</strain>
        <tissue evidence="3">Whole organism</tissue>
    </source>
</reference>
<evidence type="ECO:0000313" key="3">
    <source>
        <dbReference type="EMBL" id="KAA0186055.1"/>
    </source>
</evidence>
<evidence type="ECO:0000256" key="2">
    <source>
        <dbReference type="SAM" id="MobiDB-lite"/>
    </source>
</evidence>
<dbReference type="Proteomes" id="UP000711488">
    <property type="component" value="Unassembled WGS sequence"/>
</dbReference>
<reference evidence="3" key="3">
    <citation type="submission" date="2019-06" db="EMBL/GenBank/DDBJ databases">
        <authorList>
            <person name="Poynton C."/>
            <person name="Hasenbein S."/>
            <person name="Benoit J.B."/>
            <person name="Sepulveda M.S."/>
            <person name="Poelchau M.F."/>
            <person name="Murali S.C."/>
            <person name="Chen S."/>
            <person name="Glastad K.M."/>
            <person name="Werren J.H."/>
            <person name="Vineis J.H."/>
            <person name="Bowen J.L."/>
            <person name="Friedrich M."/>
            <person name="Jones J."/>
            <person name="Robertson H.M."/>
            <person name="Feyereisen R."/>
            <person name="Mechler-Hickson A."/>
            <person name="Mathers N."/>
            <person name="Lee C.E."/>
            <person name="Colbourne J.K."/>
            <person name="Biales A."/>
            <person name="Johnston J.S."/>
            <person name="Wellborn G.A."/>
            <person name="Rosendale A.J."/>
            <person name="Cridge A.G."/>
            <person name="Munoz-Torres M.C."/>
            <person name="Bain P.A."/>
            <person name="Manny A.R."/>
            <person name="Major K.M."/>
            <person name="Lambert F.N."/>
            <person name="Vulpe C.D."/>
            <person name="Tuck P."/>
            <person name="Blalock B.J."/>
            <person name="Lin Y.-Y."/>
            <person name="Smith M.E."/>
            <person name="Ochoa-Acuna H."/>
            <person name="Chen M.-J.M."/>
            <person name="Childers C.P."/>
            <person name="Qu J."/>
            <person name="Dugan S."/>
            <person name="Lee S.L."/>
            <person name="Chao H."/>
            <person name="Dinh H."/>
            <person name="Han Y."/>
            <person name="Doddapaneni H."/>
            <person name="Worley K.C."/>
            <person name="Muzny D.M."/>
            <person name="Gibbs R.A."/>
            <person name="Richards S."/>
        </authorList>
    </citation>
    <scope>NUCLEOTIDE SEQUENCE</scope>
    <source>
        <strain evidence="3">HAZT.00-mixed</strain>
        <tissue evidence="3">Whole organism</tissue>
    </source>
</reference>
<dbReference type="GO" id="GO:0001181">
    <property type="term" value="F:RNA polymerase I general transcription initiation factor activity"/>
    <property type="evidence" value="ECO:0007669"/>
    <property type="project" value="InterPro"/>
</dbReference>
<dbReference type="GeneID" id="108678142"/>
<dbReference type="RefSeq" id="XP_018021977.1">
    <property type="nucleotide sequence ID" value="XM_018166488.2"/>
</dbReference>
<dbReference type="CTD" id="35454"/>
<dbReference type="OMA" id="HNIPCAF"/>
<comment type="similarity">
    <text evidence="1">Belongs to the RRN3 family.</text>
</comment>
<dbReference type="PANTHER" id="PTHR12790">
    <property type="entry name" value="TRANSCRIPTION INITIATION FACTOR IA RRN3"/>
    <property type="match status" value="1"/>
</dbReference>
<evidence type="ECO:0000313" key="4">
    <source>
        <dbReference type="Proteomes" id="UP000694843"/>
    </source>
</evidence>
<dbReference type="KEGG" id="hazt:108678142"/>
<dbReference type="EMBL" id="JQDR03015826">
    <property type="protein sequence ID" value="KAA0186055.1"/>
    <property type="molecule type" value="Genomic_DNA"/>
</dbReference>
<dbReference type="GO" id="GO:0003743">
    <property type="term" value="F:translation initiation factor activity"/>
    <property type="evidence" value="ECO:0007669"/>
    <property type="project" value="UniProtKB-KW"/>
</dbReference>
<accession>A0A6A0GRW7</accession>
<dbReference type="Pfam" id="PF05327">
    <property type="entry name" value="RRN3"/>
    <property type="match status" value="1"/>
</dbReference>
<dbReference type="GO" id="GO:0005634">
    <property type="term" value="C:nucleus"/>
    <property type="evidence" value="ECO:0007669"/>
    <property type="project" value="TreeGrafter"/>
</dbReference>
<gene>
    <name evidence="5" type="primary">LOC108678142</name>
    <name evidence="3" type="ORF">HAZT_HAZT000131</name>
</gene>
<evidence type="ECO:0000313" key="5">
    <source>
        <dbReference type="RefSeq" id="XP_018021977.1"/>
    </source>
</evidence>
<keyword evidence="3 5" id="KW-0396">Initiation factor</keyword>
<dbReference type="GO" id="GO:0006361">
    <property type="term" value="P:transcription initiation at RNA polymerase I promoter"/>
    <property type="evidence" value="ECO:0007669"/>
    <property type="project" value="InterPro"/>
</dbReference>
<keyword evidence="4" id="KW-1185">Reference proteome</keyword>
<proteinExistence type="inferred from homology"/>
<sequence length="692" mass="78719">MLVNNPPRTPPILKKRERNVSSSDPCPNGKKCAALPGVDPNDERVPLLLERVRETGLVSSYAAELEEISSATAEDQLEWVVQFTHNVIRLDTSTSGFIVEVLKLPWKLTESDMLQKAYQNFVVALVTAHNIHCKAVFSHLFGLLLPDTSMGAEMNEADQLLLVNPQLVPKSTMQVTQCSIEAIVMIHAKVPLSERTLLREASNARPYYKRHPHLLLIYCKCLLILSSRIPSLRKTFLEMIVERLVDIDANCPREPADGSDDENEEEEVFKMDVDEELSQSQNSLIDVQRKARLDWILNNPLMHSLDVLMDAMVLYIHCTVHDVPFSLDRNINIEELRILGCLPGSVKLAPNLEADQDSHDSSTDTSHKQQLTLGCACGGEKHNLMSLKRLYHDLVGVFTRIVLPTHSSGHVQFFMFYVLSIKPSLTRIFLDTLRTDSFMGNGVALDVKKNALAYIGSLMVRGKFVPISTTLSCLEVIVSWCHEYINSQEKQGTNNYMNLALHEKFYCACQTIFYVFSFRCLEFTKSEKMLDHVRRLNLERLVFSKLNPLAVCRYQIVKNFAAITRHFQLAYCYAIIESNRRNTLPVCMHASDGSDVRASAYGSSLDMAFPFDPYQLLHSAPYFEAHYQHFPGLPEYISMDAEERILEKEETEDEDDFLDHSYPSDSYPKISSFMECQDSPTAERKTLKRIFP</sequence>
<name>A0A6A0GRW7_HYAAZ</name>
<organism evidence="3">
    <name type="scientific">Hyalella azteca</name>
    <name type="common">Amphipod</name>
    <dbReference type="NCBI Taxonomy" id="294128"/>
    <lineage>
        <taxon>Eukaryota</taxon>
        <taxon>Metazoa</taxon>
        <taxon>Ecdysozoa</taxon>
        <taxon>Arthropoda</taxon>
        <taxon>Crustacea</taxon>
        <taxon>Multicrustacea</taxon>
        <taxon>Malacostraca</taxon>
        <taxon>Eumalacostraca</taxon>
        <taxon>Peracarida</taxon>
        <taxon>Amphipoda</taxon>
        <taxon>Senticaudata</taxon>
        <taxon>Talitrida</taxon>
        <taxon>Talitroidea</taxon>
        <taxon>Hyalellidae</taxon>
        <taxon>Hyalella</taxon>
    </lineage>
</organism>
<dbReference type="GO" id="GO:0001042">
    <property type="term" value="F:RNA polymerase I core binding"/>
    <property type="evidence" value="ECO:0007669"/>
    <property type="project" value="TreeGrafter"/>
</dbReference>
<reference evidence="3" key="2">
    <citation type="journal article" date="2018" name="Environ. Sci. Technol.">
        <title>The Toxicogenome of Hyalella azteca: A Model for Sediment Ecotoxicology and Evolutionary Toxicology.</title>
        <authorList>
            <person name="Poynton H.C."/>
            <person name="Hasenbein S."/>
            <person name="Benoit J.B."/>
            <person name="Sepulveda M.S."/>
            <person name="Poelchau M.F."/>
            <person name="Hughes D.S.T."/>
            <person name="Murali S.C."/>
            <person name="Chen S."/>
            <person name="Glastad K.M."/>
            <person name="Goodisman M.A.D."/>
            <person name="Werren J.H."/>
            <person name="Vineis J.H."/>
            <person name="Bowen J.L."/>
            <person name="Friedrich M."/>
            <person name="Jones J."/>
            <person name="Robertson H.M."/>
            <person name="Feyereisen R."/>
            <person name="Mechler-Hickson A."/>
            <person name="Mathers N."/>
            <person name="Lee C.E."/>
            <person name="Colbourne J.K."/>
            <person name="Biales A."/>
            <person name="Johnston J.S."/>
            <person name="Wellborn G.A."/>
            <person name="Rosendale A.J."/>
            <person name="Cridge A.G."/>
            <person name="Munoz-Torres M.C."/>
            <person name="Bain P.A."/>
            <person name="Manny A.R."/>
            <person name="Major K.M."/>
            <person name="Lambert F.N."/>
            <person name="Vulpe C.D."/>
            <person name="Tuck P."/>
            <person name="Blalock B.J."/>
            <person name="Lin Y.Y."/>
            <person name="Smith M.E."/>
            <person name="Ochoa-Acuna H."/>
            <person name="Chen M.M."/>
            <person name="Childers C.P."/>
            <person name="Qu J."/>
            <person name="Dugan S."/>
            <person name="Lee S.L."/>
            <person name="Chao H."/>
            <person name="Dinh H."/>
            <person name="Han Y."/>
            <person name="Doddapaneni H."/>
            <person name="Worley K.C."/>
            <person name="Muzny D.M."/>
            <person name="Gibbs R.A."/>
            <person name="Richards S."/>
        </authorList>
    </citation>
    <scope>NUCLEOTIDE SEQUENCE</scope>
    <source>
        <strain evidence="3">HAZT.00-mixed</strain>
        <tissue evidence="3">Whole organism</tissue>
    </source>
</reference>
<feature type="region of interest" description="Disordered" evidence="2">
    <location>
        <begin position="649"/>
        <end position="670"/>
    </location>
</feature>
<dbReference type="AlphaFoldDB" id="A0A6A0GRW7"/>
<protein>
    <submittedName>
        <fullName evidence="3 5">RNA polymerase I-specific transcription initiation factor RRN3</fullName>
    </submittedName>
</protein>